<dbReference type="AlphaFoldDB" id="A0A1D1V2Q7"/>
<evidence type="ECO:0000256" key="1">
    <source>
        <dbReference type="SAM" id="MobiDB-lite"/>
    </source>
</evidence>
<proteinExistence type="predicted"/>
<keyword evidence="3" id="KW-1185">Reference proteome</keyword>
<evidence type="ECO:0000313" key="3">
    <source>
        <dbReference type="Proteomes" id="UP000186922"/>
    </source>
</evidence>
<evidence type="ECO:0000313" key="2">
    <source>
        <dbReference type="EMBL" id="GAU96094.1"/>
    </source>
</evidence>
<sequence>MPQAPQREAWITHLPEELLGRSVARTTITGPRTFKRKTDEYEVDFSGWTAGPDGKKPKQSKEKKELSLLERLENCCMRTETRKQELSSS</sequence>
<accession>A0A1D1V2Q7</accession>
<dbReference type="EMBL" id="BDGG01000003">
    <property type="protein sequence ID" value="GAU96094.1"/>
    <property type="molecule type" value="Genomic_DNA"/>
</dbReference>
<feature type="region of interest" description="Disordered" evidence="1">
    <location>
        <begin position="45"/>
        <end position="66"/>
    </location>
</feature>
<comment type="caution">
    <text evidence="2">The sequence shown here is derived from an EMBL/GenBank/DDBJ whole genome shotgun (WGS) entry which is preliminary data.</text>
</comment>
<organism evidence="2 3">
    <name type="scientific">Ramazzottius varieornatus</name>
    <name type="common">Water bear</name>
    <name type="synonym">Tardigrade</name>
    <dbReference type="NCBI Taxonomy" id="947166"/>
    <lineage>
        <taxon>Eukaryota</taxon>
        <taxon>Metazoa</taxon>
        <taxon>Ecdysozoa</taxon>
        <taxon>Tardigrada</taxon>
        <taxon>Eutardigrada</taxon>
        <taxon>Parachela</taxon>
        <taxon>Hypsibioidea</taxon>
        <taxon>Ramazzottiidae</taxon>
        <taxon>Ramazzottius</taxon>
    </lineage>
</organism>
<name>A0A1D1V2Q7_RAMVA</name>
<gene>
    <name evidence="2" type="primary">RvY_07585-1</name>
    <name evidence="2" type="synonym">RvY_07585.1</name>
    <name evidence="2" type="ORF">RvY_07585</name>
</gene>
<dbReference type="Proteomes" id="UP000186922">
    <property type="component" value="Unassembled WGS sequence"/>
</dbReference>
<feature type="compositionally biased region" description="Basic and acidic residues" evidence="1">
    <location>
        <begin position="53"/>
        <end position="66"/>
    </location>
</feature>
<dbReference type="OrthoDB" id="73491at2759"/>
<reference evidence="2 3" key="1">
    <citation type="journal article" date="2016" name="Nat. Commun.">
        <title>Extremotolerant tardigrade genome and improved radiotolerance of human cultured cells by tardigrade-unique protein.</title>
        <authorList>
            <person name="Hashimoto T."/>
            <person name="Horikawa D.D."/>
            <person name="Saito Y."/>
            <person name="Kuwahara H."/>
            <person name="Kozuka-Hata H."/>
            <person name="Shin-I T."/>
            <person name="Minakuchi Y."/>
            <person name="Ohishi K."/>
            <person name="Motoyama A."/>
            <person name="Aizu T."/>
            <person name="Enomoto A."/>
            <person name="Kondo K."/>
            <person name="Tanaka S."/>
            <person name="Hara Y."/>
            <person name="Koshikawa S."/>
            <person name="Sagara H."/>
            <person name="Miura T."/>
            <person name="Yokobori S."/>
            <person name="Miyagawa K."/>
            <person name="Suzuki Y."/>
            <person name="Kubo T."/>
            <person name="Oyama M."/>
            <person name="Kohara Y."/>
            <person name="Fujiyama A."/>
            <person name="Arakawa K."/>
            <person name="Katayama T."/>
            <person name="Toyoda A."/>
            <person name="Kunieda T."/>
        </authorList>
    </citation>
    <scope>NUCLEOTIDE SEQUENCE [LARGE SCALE GENOMIC DNA]</scope>
    <source>
        <strain evidence="2 3">YOKOZUNA-1</strain>
    </source>
</reference>
<protein>
    <submittedName>
        <fullName evidence="2">Uncharacterized protein</fullName>
    </submittedName>
</protein>